<dbReference type="SUPFAM" id="SSF53300">
    <property type="entry name" value="vWA-like"/>
    <property type="match status" value="1"/>
</dbReference>
<evidence type="ECO:0000313" key="3">
    <source>
        <dbReference type="Proteomes" id="UP000032233"/>
    </source>
</evidence>
<evidence type="ECO:0000313" key="2">
    <source>
        <dbReference type="EMBL" id="KIX14598.1"/>
    </source>
</evidence>
<dbReference type="InterPro" id="IPR002035">
    <property type="entry name" value="VWF_A"/>
</dbReference>
<keyword evidence="3" id="KW-1185">Reference proteome</keyword>
<dbReference type="STRING" id="1429043.X474_08540"/>
<dbReference type="InterPro" id="IPR036465">
    <property type="entry name" value="vWFA_dom_sf"/>
</dbReference>
<sequence>MLDASGSMWGRAGGVPKIDIAKKVMAKAVPGLPKEVRVGLVAYGHRRKGDCKDVEILVKPGSQDRDGLLAKVKKLSPKGKTPLAASVMQTAEMLKSKENETTIILVSDGIETCHDDPCNSIKKLKESGIKFILHVVGFDVDQKGKKQLECLAQAGAGEYFTASDADSLLAALNKVKVEVARKVEKAKSKKVKAKSRLGKLKISMPKDSSKTLAGVRIVRAKDNKKIKETQKAEGTHPLLAGKYKVLLLYANTNYKVADQVSIGEYEVVGGETTEINLGALAINIAEPLGKVVTGVELMDQDAEKRYLLHFDDKNGYYMFRNRPLPNGTYSLGFQLGRNEKPSTLYRDIKIEPGKTTVQTVDSGIQLKKAPSADVQAWKLTKAGSDEELFTIARRWDNDWPIWLAMPAPPGTYDLWVKTKGMEDFLPVGEGIEINKGETLSFDTGL</sequence>
<dbReference type="EMBL" id="AZAC01000010">
    <property type="protein sequence ID" value="KIX14598.1"/>
    <property type="molecule type" value="Genomic_DNA"/>
</dbReference>
<gene>
    <name evidence="2" type="ORF">X474_08540</name>
</gene>
<accession>A0A0D2HW46</accession>
<dbReference type="Pfam" id="PF13519">
    <property type="entry name" value="VWA_2"/>
    <property type="match status" value="1"/>
</dbReference>
<dbReference type="InParanoid" id="A0A0D2HW46"/>
<proteinExistence type="predicted"/>
<dbReference type="SMART" id="SM00327">
    <property type="entry name" value="VWA"/>
    <property type="match status" value="1"/>
</dbReference>
<reference evidence="2 3" key="1">
    <citation type="submission" date="2013-11" db="EMBL/GenBank/DDBJ databases">
        <title>Metagenomic analysis of a methanogenic consortium involved in long chain n-alkane degradation.</title>
        <authorList>
            <person name="Davidova I.A."/>
            <person name="Callaghan A.V."/>
            <person name="Wawrik B."/>
            <person name="Pruitt S."/>
            <person name="Marks C."/>
            <person name="Duncan K.E."/>
            <person name="Suflita J.M."/>
        </authorList>
    </citation>
    <scope>NUCLEOTIDE SEQUENCE [LARGE SCALE GENOMIC DNA]</scope>
    <source>
        <strain evidence="2 3">SPR</strain>
    </source>
</reference>
<protein>
    <submittedName>
        <fullName evidence="2">von Willebrand factor A</fullName>
    </submittedName>
</protein>
<dbReference type="Gene3D" id="3.40.50.410">
    <property type="entry name" value="von Willebrand factor, type A domain"/>
    <property type="match status" value="1"/>
</dbReference>
<evidence type="ECO:0000259" key="1">
    <source>
        <dbReference type="PROSITE" id="PS50234"/>
    </source>
</evidence>
<feature type="domain" description="VWFA" evidence="1">
    <location>
        <begin position="1"/>
        <end position="175"/>
    </location>
</feature>
<dbReference type="Proteomes" id="UP000032233">
    <property type="component" value="Unassembled WGS sequence"/>
</dbReference>
<organism evidence="2 3">
    <name type="scientific">Dethiosulfatarculus sandiegensis</name>
    <dbReference type="NCBI Taxonomy" id="1429043"/>
    <lineage>
        <taxon>Bacteria</taxon>
        <taxon>Pseudomonadati</taxon>
        <taxon>Thermodesulfobacteriota</taxon>
        <taxon>Desulfarculia</taxon>
        <taxon>Desulfarculales</taxon>
        <taxon>Desulfarculaceae</taxon>
        <taxon>Dethiosulfatarculus</taxon>
    </lineage>
</organism>
<dbReference type="AlphaFoldDB" id="A0A0D2HW46"/>
<comment type="caution">
    <text evidence="2">The sequence shown here is derived from an EMBL/GenBank/DDBJ whole genome shotgun (WGS) entry which is preliminary data.</text>
</comment>
<dbReference type="PROSITE" id="PS50234">
    <property type="entry name" value="VWFA"/>
    <property type="match status" value="1"/>
</dbReference>
<name>A0A0D2HW46_9BACT</name>
<dbReference type="PATRIC" id="fig|1429043.3.peg.1808"/>